<organism evidence="3">
    <name type="scientific">invertebrate metagenome</name>
    <dbReference type="NCBI Taxonomy" id="1711999"/>
    <lineage>
        <taxon>unclassified sequences</taxon>
        <taxon>metagenomes</taxon>
        <taxon>organismal metagenomes</taxon>
    </lineage>
</organism>
<name>A0A2H9T2H7_9ZZZZ</name>
<gene>
    <name evidence="3" type="ORF">CI610_03660</name>
</gene>
<keyword evidence="1" id="KW-0563">Paired box</keyword>
<proteinExistence type="predicted"/>
<accession>A0A2H9T2H7</accession>
<feature type="domain" description="Paired" evidence="2">
    <location>
        <begin position="35"/>
        <end position="76"/>
    </location>
</feature>
<dbReference type="AlphaFoldDB" id="A0A2H9T2H7"/>
<dbReference type="InterPro" id="IPR036388">
    <property type="entry name" value="WH-like_DNA-bd_sf"/>
</dbReference>
<dbReference type="InterPro" id="IPR009057">
    <property type="entry name" value="Homeodomain-like_sf"/>
</dbReference>
<dbReference type="InterPro" id="IPR001523">
    <property type="entry name" value="Paired_dom"/>
</dbReference>
<dbReference type="EMBL" id="NSIT01000630">
    <property type="protein sequence ID" value="PJE77417.1"/>
    <property type="molecule type" value="Genomic_DNA"/>
</dbReference>
<dbReference type="SUPFAM" id="SSF46689">
    <property type="entry name" value="Homeodomain-like"/>
    <property type="match status" value="1"/>
</dbReference>
<dbReference type="Gene3D" id="1.10.10.10">
    <property type="entry name" value="Winged helix-like DNA-binding domain superfamily/Winged helix DNA-binding domain"/>
    <property type="match status" value="1"/>
</dbReference>
<evidence type="ECO:0000313" key="3">
    <source>
        <dbReference type="EMBL" id="PJE77417.1"/>
    </source>
</evidence>
<sequence>MPFHLKSDLSLVVCNNVGCWKIAKNSTSVKTPRNHDVQKKLTDNVLHFQIRTKLLNEHVCTDDTVPSVNLINKAIRDDLGMSSKRIQCTPAESFTDNVIPTGASFIFSTDLPLLKRQETGITDIVL</sequence>
<comment type="caution">
    <text evidence="3">The sequence shown here is derived from an EMBL/GenBank/DDBJ whole genome shotgun (WGS) entry which is preliminary data.</text>
</comment>
<evidence type="ECO:0000256" key="1">
    <source>
        <dbReference type="ARBA" id="ARBA00022724"/>
    </source>
</evidence>
<dbReference type="GO" id="GO:0006355">
    <property type="term" value="P:regulation of DNA-templated transcription"/>
    <property type="evidence" value="ECO:0007669"/>
    <property type="project" value="InterPro"/>
</dbReference>
<dbReference type="Pfam" id="PF00292">
    <property type="entry name" value="PAX"/>
    <property type="match status" value="1"/>
</dbReference>
<reference evidence="3" key="1">
    <citation type="journal article" date="2017" name="Appl. Environ. Microbiol.">
        <title>Molecular characterization of an Endozoicomonas-like organism causing infection in king scallop Pecten maximus L.</title>
        <authorList>
            <person name="Cano I."/>
            <person name="van Aerle R."/>
            <person name="Ross S."/>
            <person name="Verner-Jeffreys D.W."/>
            <person name="Paley R.K."/>
            <person name="Rimmer G."/>
            <person name="Ryder D."/>
            <person name="Hooper P."/>
            <person name="Stone D."/>
            <person name="Feist S.W."/>
        </authorList>
    </citation>
    <scope>NUCLEOTIDE SEQUENCE</scope>
</reference>
<dbReference type="GO" id="GO:0003677">
    <property type="term" value="F:DNA binding"/>
    <property type="evidence" value="ECO:0007669"/>
    <property type="project" value="InterPro"/>
</dbReference>
<evidence type="ECO:0000259" key="2">
    <source>
        <dbReference type="Pfam" id="PF00292"/>
    </source>
</evidence>
<protein>
    <recommendedName>
        <fullName evidence="2">Paired domain-containing protein</fullName>
    </recommendedName>
</protein>